<accession>A0AA97P1Y0</accession>
<sequence>MLFNTEVNGVMMIDFERALLLEPPRSPFGQLVLNKRKWKPDTAESIKSTGKSCDRGQASRVFCDEIGQMKTVFAVHKQ</sequence>
<dbReference type="Proteomes" id="UP000011086">
    <property type="component" value="Unassembled WGS sequence"/>
</dbReference>
<organism evidence="1">
    <name type="scientific">Pyricularia oryzae (strain Y34)</name>
    <name type="common">Rice blast fungus</name>
    <name type="synonym">Magnaporthe oryzae</name>
    <dbReference type="NCBI Taxonomy" id="1143189"/>
    <lineage>
        <taxon>Eukaryota</taxon>
        <taxon>Fungi</taxon>
        <taxon>Dikarya</taxon>
        <taxon>Ascomycota</taxon>
        <taxon>Pezizomycotina</taxon>
        <taxon>Sordariomycetes</taxon>
        <taxon>Sordariomycetidae</taxon>
        <taxon>Magnaporthales</taxon>
        <taxon>Pyriculariaceae</taxon>
        <taxon>Pyricularia</taxon>
    </lineage>
</organism>
<dbReference type="AlphaFoldDB" id="A0AA97P1Y0"/>
<gene>
    <name evidence="1" type="ORF">OOU_Y34scaffold00440g2</name>
</gene>
<name>A0AA97P1Y0_PYRO3</name>
<reference evidence="1" key="1">
    <citation type="journal article" date="2012" name="PLoS Genet.">
        <title>Comparative analysis of the genomes of two field isolates of the rice blast fungus Magnaporthe oryzae.</title>
        <authorList>
            <person name="Xue M."/>
            <person name="Yang J."/>
            <person name="Li Z."/>
            <person name="Hu S."/>
            <person name="Yao N."/>
            <person name="Dean R.A."/>
            <person name="Zhao W."/>
            <person name="Shen M."/>
            <person name="Zhang H."/>
            <person name="Li C."/>
            <person name="Liu L."/>
            <person name="Cao L."/>
            <person name="Xu X."/>
            <person name="Xing Y."/>
            <person name="Hsiang T."/>
            <person name="Zhang Z."/>
            <person name="Xu J.R."/>
            <person name="Peng Y.L."/>
        </authorList>
    </citation>
    <scope>NUCLEOTIDE SEQUENCE</scope>
    <source>
        <strain evidence="1">Y34</strain>
    </source>
</reference>
<dbReference type="EMBL" id="JH793191">
    <property type="protein sequence ID" value="ELQ40410.1"/>
    <property type="molecule type" value="Genomic_DNA"/>
</dbReference>
<evidence type="ECO:0000313" key="1">
    <source>
        <dbReference type="EMBL" id="ELQ40410.1"/>
    </source>
</evidence>
<proteinExistence type="predicted"/>
<protein>
    <submittedName>
        <fullName evidence="1">Uncharacterized protein</fullName>
    </submittedName>
</protein>